<proteinExistence type="predicted"/>
<sequence length="415" mass="44264">MQNAQDLLQPEPRTEKKRLSMSLFRRSRGPSESPSPSPIPTPGAPELDDGKKGRFSLFRQSGRRSGLVLDAALFRFKGPSPSAPSSASSSDAPSDRGSDGGRRQSAESVTDERSRALSILEGRAEPLSPTSAAAGETRTDTQSTASTPTGSPLPTPTSFISALSRPGSTSSRRSLSVDGRRASSRLGLVPENSTTGTSTSTGTTILTTTRLTEEPEKELADEHALPTYASAAYPKRPATYRFAQAGPFAMTLAAGGEEEVPGLGRYHVSVGVNVWAPRSYVTSIRRGLGEDGPLVAQIEAGCASVHATVAFGDVGLPLKDMMSKNLVNGSRQYNLGDGSAVNWKLGRTEWKAYYDSAHIATFSPTAPRTLVVQPTAHRLMDHLLIGVLLLMREKDEAVYGRTDYAGMQMHLTPFA</sequence>
<feature type="compositionally biased region" description="Basic and acidic residues" evidence="1">
    <location>
        <begin position="93"/>
        <end position="115"/>
    </location>
</feature>
<keyword evidence="3" id="KW-1185">Reference proteome</keyword>
<name>A0A371D2F4_9APHY</name>
<evidence type="ECO:0000313" key="3">
    <source>
        <dbReference type="Proteomes" id="UP000256964"/>
    </source>
</evidence>
<dbReference type="Proteomes" id="UP000256964">
    <property type="component" value="Unassembled WGS sequence"/>
</dbReference>
<feature type="compositionally biased region" description="Low complexity" evidence="1">
    <location>
        <begin position="193"/>
        <end position="203"/>
    </location>
</feature>
<feature type="compositionally biased region" description="Low complexity" evidence="1">
    <location>
        <begin position="143"/>
        <end position="158"/>
    </location>
</feature>
<accession>A0A371D2F4</accession>
<feature type="region of interest" description="Disordered" evidence="1">
    <location>
        <begin position="76"/>
        <end position="203"/>
    </location>
</feature>
<protein>
    <submittedName>
        <fullName evidence="2">Uncharacterized protein</fullName>
    </submittedName>
</protein>
<feature type="region of interest" description="Disordered" evidence="1">
    <location>
        <begin position="1"/>
        <end position="62"/>
    </location>
</feature>
<evidence type="ECO:0000256" key="1">
    <source>
        <dbReference type="SAM" id="MobiDB-lite"/>
    </source>
</evidence>
<dbReference type="OrthoDB" id="3174721at2759"/>
<reference evidence="2 3" key="1">
    <citation type="journal article" date="2018" name="Biotechnol. Biofuels">
        <title>Integrative visual omics of the white-rot fungus Polyporus brumalis exposes the biotechnological potential of its oxidative enzymes for delignifying raw plant biomass.</title>
        <authorList>
            <person name="Miyauchi S."/>
            <person name="Rancon A."/>
            <person name="Drula E."/>
            <person name="Hage H."/>
            <person name="Chaduli D."/>
            <person name="Favel A."/>
            <person name="Grisel S."/>
            <person name="Henrissat B."/>
            <person name="Herpoel-Gimbert I."/>
            <person name="Ruiz-Duenas F.J."/>
            <person name="Chevret D."/>
            <person name="Hainaut M."/>
            <person name="Lin J."/>
            <person name="Wang M."/>
            <person name="Pangilinan J."/>
            <person name="Lipzen A."/>
            <person name="Lesage-Meessen L."/>
            <person name="Navarro D."/>
            <person name="Riley R."/>
            <person name="Grigoriev I.V."/>
            <person name="Zhou S."/>
            <person name="Raouche S."/>
            <person name="Rosso M.N."/>
        </authorList>
    </citation>
    <scope>NUCLEOTIDE SEQUENCE [LARGE SCALE GENOMIC DNA]</scope>
    <source>
        <strain evidence="2 3">BRFM 1820</strain>
    </source>
</reference>
<dbReference type="AlphaFoldDB" id="A0A371D2F4"/>
<gene>
    <name evidence="2" type="ORF">OH76DRAFT_1406580</name>
</gene>
<dbReference type="EMBL" id="KZ857424">
    <property type="protein sequence ID" value="RDX46738.1"/>
    <property type="molecule type" value="Genomic_DNA"/>
</dbReference>
<organism evidence="2 3">
    <name type="scientific">Lentinus brumalis</name>
    <dbReference type="NCBI Taxonomy" id="2498619"/>
    <lineage>
        <taxon>Eukaryota</taxon>
        <taxon>Fungi</taxon>
        <taxon>Dikarya</taxon>
        <taxon>Basidiomycota</taxon>
        <taxon>Agaricomycotina</taxon>
        <taxon>Agaricomycetes</taxon>
        <taxon>Polyporales</taxon>
        <taxon>Polyporaceae</taxon>
        <taxon>Lentinus</taxon>
    </lineage>
</organism>
<evidence type="ECO:0000313" key="2">
    <source>
        <dbReference type="EMBL" id="RDX46738.1"/>
    </source>
</evidence>
<feature type="compositionally biased region" description="Pro residues" evidence="1">
    <location>
        <begin position="33"/>
        <end position="43"/>
    </location>
</feature>
<feature type="compositionally biased region" description="Low complexity" evidence="1">
    <location>
        <begin position="78"/>
        <end position="92"/>
    </location>
</feature>